<evidence type="ECO:0000256" key="1">
    <source>
        <dbReference type="ARBA" id="ARBA00005254"/>
    </source>
</evidence>
<dbReference type="AlphaFoldDB" id="A0A1H3HDY6"/>
<dbReference type="EMBL" id="FNPC01000003">
    <property type="protein sequence ID" value="SDY13682.1"/>
    <property type="molecule type" value="Genomic_DNA"/>
</dbReference>
<dbReference type="Gene3D" id="3.90.226.10">
    <property type="entry name" value="2-enoyl-CoA Hydratase, Chain A, domain 1"/>
    <property type="match status" value="1"/>
</dbReference>
<gene>
    <name evidence="3" type="ORF">SAMN05216564_103238</name>
</gene>
<dbReference type="RefSeq" id="WP_092731841.1">
    <property type="nucleotide sequence ID" value="NZ_FNPC01000003.1"/>
</dbReference>
<dbReference type="OrthoDB" id="27846at2157"/>
<dbReference type="Proteomes" id="UP000199079">
    <property type="component" value="Unassembled WGS sequence"/>
</dbReference>
<dbReference type="Pfam" id="PF00378">
    <property type="entry name" value="ECH_1"/>
    <property type="match status" value="1"/>
</dbReference>
<sequence length="272" mass="29912">MSDPDYDAIAWSFDEDAGVGRIELDRPDSMNAINDRMQRELIDGFRRFRRLEEDRTGVAVRAIVVSGAGDRAFSSGLDVGEMRSITDYGEKKRIPDGFHEMAETIERCEPPVIARIDGLCLGGGLEIALASDFRLASERSTFGQPEVNFGVLPGGGGAQRLSMIVGVSRAKELCMTGERIDAERAAAEGIIDHVHPAAELADEVESFVDSIVDKPPLAVRTIKEAADRTREVGFEEALQYGNRAWLSLSQTRDYDRAVEAFGTDVDVEWEGR</sequence>
<proteinExistence type="inferred from homology"/>
<name>A0A1H3HDY6_9EURY</name>
<dbReference type="GO" id="GO:0003824">
    <property type="term" value="F:catalytic activity"/>
    <property type="evidence" value="ECO:0007669"/>
    <property type="project" value="InterPro"/>
</dbReference>
<dbReference type="PROSITE" id="PS00166">
    <property type="entry name" value="ENOYL_COA_HYDRATASE"/>
    <property type="match status" value="1"/>
</dbReference>
<keyword evidence="4" id="KW-1185">Reference proteome</keyword>
<evidence type="ECO:0000256" key="2">
    <source>
        <dbReference type="RuleBase" id="RU003707"/>
    </source>
</evidence>
<organism evidence="3 4">
    <name type="scientific">Halopenitus persicus</name>
    <dbReference type="NCBI Taxonomy" id="1048396"/>
    <lineage>
        <taxon>Archaea</taxon>
        <taxon>Methanobacteriati</taxon>
        <taxon>Methanobacteriota</taxon>
        <taxon>Stenosarchaea group</taxon>
        <taxon>Halobacteria</taxon>
        <taxon>Halobacteriales</taxon>
        <taxon>Haloferacaceae</taxon>
        <taxon>Halopenitus</taxon>
    </lineage>
</organism>
<evidence type="ECO:0000313" key="3">
    <source>
        <dbReference type="EMBL" id="SDY13682.1"/>
    </source>
</evidence>
<protein>
    <submittedName>
        <fullName evidence="3">Enoyl-CoA hydratase / 3-hydroxyacyl-CoA dehydrogenase</fullName>
    </submittedName>
</protein>
<dbReference type="PANTHER" id="PTHR11941">
    <property type="entry name" value="ENOYL-COA HYDRATASE-RELATED"/>
    <property type="match status" value="1"/>
</dbReference>
<dbReference type="InterPro" id="IPR018376">
    <property type="entry name" value="Enoyl-CoA_hyd/isom_CS"/>
</dbReference>
<reference evidence="4" key="1">
    <citation type="submission" date="2016-10" db="EMBL/GenBank/DDBJ databases">
        <authorList>
            <person name="Varghese N."/>
            <person name="Submissions S."/>
        </authorList>
    </citation>
    <scope>NUCLEOTIDE SEQUENCE [LARGE SCALE GENOMIC DNA]</scope>
    <source>
        <strain evidence="4">DC30,IBRC 10041,KCTC 4046</strain>
    </source>
</reference>
<evidence type="ECO:0000313" key="4">
    <source>
        <dbReference type="Proteomes" id="UP000199079"/>
    </source>
</evidence>
<dbReference type="CDD" id="cd06558">
    <property type="entry name" value="crotonase-like"/>
    <property type="match status" value="1"/>
</dbReference>
<comment type="similarity">
    <text evidence="1 2">Belongs to the enoyl-CoA hydratase/isomerase family.</text>
</comment>
<dbReference type="PANTHER" id="PTHR11941:SF54">
    <property type="entry name" value="ENOYL-COA HYDRATASE, MITOCHONDRIAL"/>
    <property type="match status" value="1"/>
</dbReference>
<dbReference type="InterPro" id="IPR029045">
    <property type="entry name" value="ClpP/crotonase-like_dom_sf"/>
</dbReference>
<dbReference type="InterPro" id="IPR001753">
    <property type="entry name" value="Enoyl-CoA_hydra/iso"/>
</dbReference>
<dbReference type="SUPFAM" id="SSF52096">
    <property type="entry name" value="ClpP/crotonase"/>
    <property type="match status" value="1"/>
</dbReference>
<dbReference type="GO" id="GO:0006635">
    <property type="term" value="P:fatty acid beta-oxidation"/>
    <property type="evidence" value="ECO:0007669"/>
    <property type="project" value="TreeGrafter"/>
</dbReference>
<accession>A0A1H3HDY6</accession>